<evidence type="ECO:0000256" key="2">
    <source>
        <dbReference type="ARBA" id="ARBA00006704"/>
    </source>
</evidence>
<feature type="domain" description="V-ATPase proteolipid subunit C-like" evidence="9">
    <location>
        <begin position="74"/>
        <end position="133"/>
    </location>
</feature>
<organism evidence="10 11">
    <name type="scientific">Thermovirga lienii (strain ATCC BAA-1197 / DSM 17291 / Cas60314)</name>
    <dbReference type="NCBI Taxonomy" id="580340"/>
    <lineage>
        <taxon>Bacteria</taxon>
        <taxon>Thermotogati</taxon>
        <taxon>Synergistota</taxon>
        <taxon>Synergistia</taxon>
        <taxon>Synergistales</taxon>
        <taxon>Thermovirgaceae</taxon>
        <taxon>Thermovirga</taxon>
    </lineage>
</organism>
<dbReference type="InterPro" id="IPR000454">
    <property type="entry name" value="ATP_synth_F0_csu"/>
</dbReference>
<evidence type="ECO:0000259" key="9">
    <source>
        <dbReference type="Pfam" id="PF00137"/>
    </source>
</evidence>
<comment type="similarity">
    <text evidence="2">Belongs to the ATPase C chain family.</text>
</comment>
<dbReference type="GO" id="GO:0033177">
    <property type="term" value="C:proton-transporting two-sector ATPase complex, proton-transporting domain"/>
    <property type="evidence" value="ECO:0007669"/>
    <property type="project" value="InterPro"/>
</dbReference>
<dbReference type="AlphaFoldDB" id="G7V7A3"/>
<feature type="transmembrane region" description="Helical" evidence="8">
    <location>
        <begin position="74"/>
        <end position="101"/>
    </location>
</feature>
<accession>G7V7A3</accession>
<feature type="transmembrane region" description="Helical" evidence="8">
    <location>
        <begin position="33"/>
        <end position="54"/>
    </location>
</feature>
<comment type="subcellular location">
    <subcellularLocation>
        <location evidence="1">Membrane</location>
        <topology evidence="1">Multi-pass membrane protein</topology>
    </subcellularLocation>
</comment>
<proteinExistence type="inferred from homology"/>
<dbReference type="InterPro" id="IPR038662">
    <property type="entry name" value="ATP_synth_F0_csu_sf"/>
</dbReference>
<evidence type="ECO:0000256" key="4">
    <source>
        <dbReference type="ARBA" id="ARBA00022989"/>
    </source>
</evidence>
<dbReference type="InterPro" id="IPR035921">
    <property type="entry name" value="F/V-ATP_Csub_sf"/>
</dbReference>
<dbReference type="EMBL" id="CP003096">
    <property type="protein sequence ID" value="AER67219.1"/>
    <property type="molecule type" value="Genomic_DNA"/>
</dbReference>
<evidence type="ECO:0000256" key="5">
    <source>
        <dbReference type="ARBA" id="ARBA00023136"/>
    </source>
</evidence>
<dbReference type="SUPFAM" id="SSF81333">
    <property type="entry name" value="F1F0 ATP synthase subunit C"/>
    <property type="match status" value="1"/>
</dbReference>
<dbReference type="GO" id="GO:0015986">
    <property type="term" value="P:proton motive force-driven ATP synthesis"/>
    <property type="evidence" value="ECO:0007669"/>
    <property type="project" value="InterPro"/>
</dbReference>
<keyword evidence="4 8" id="KW-1133">Transmembrane helix</keyword>
<dbReference type="GO" id="GO:0045259">
    <property type="term" value="C:proton-transporting ATP synthase complex"/>
    <property type="evidence" value="ECO:0007669"/>
    <property type="project" value="InterPro"/>
</dbReference>
<reference evidence="11" key="1">
    <citation type="submission" date="2011-10" db="EMBL/GenBank/DDBJ databases">
        <title>The complete genome of chromosome of Thermovirga lienii DSM 17291.</title>
        <authorList>
            <consortium name="US DOE Joint Genome Institute (JGI-PGF)"/>
            <person name="Lucas S."/>
            <person name="Copeland A."/>
            <person name="Lapidus A."/>
            <person name="Glavina del Rio T."/>
            <person name="Dalin E."/>
            <person name="Tice H."/>
            <person name="Bruce D."/>
            <person name="Goodwin L."/>
            <person name="Pitluck S."/>
            <person name="Peters L."/>
            <person name="Mikhailova N."/>
            <person name="Saunders E."/>
            <person name="Kyrpides N."/>
            <person name="Mavromatis K."/>
            <person name="Ivanova N."/>
            <person name="Last F.I."/>
            <person name="Brettin T."/>
            <person name="Detter J.C."/>
            <person name="Han C."/>
            <person name="Larimer F."/>
            <person name="Land M."/>
            <person name="Hauser L."/>
            <person name="Markowitz V."/>
            <person name="Cheng J.-F."/>
            <person name="Hugenholtz P."/>
            <person name="Woyke T."/>
            <person name="Wu D."/>
            <person name="Spring S."/>
            <person name="Schroeder M."/>
            <person name="Brambilla E.-M."/>
            <person name="Klenk H.-P."/>
            <person name="Eisen J.A."/>
        </authorList>
    </citation>
    <scope>NUCLEOTIDE SEQUENCE [LARGE SCALE GENOMIC DNA]</scope>
    <source>
        <strain evidence="11">ATCC BAA-1197 / DSM 17291 / Cas60314</strain>
    </source>
</reference>
<evidence type="ECO:0000256" key="3">
    <source>
        <dbReference type="ARBA" id="ARBA00022692"/>
    </source>
</evidence>
<dbReference type="PRINTS" id="PR00124">
    <property type="entry name" value="ATPASEC"/>
</dbReference>
<keyword evidence="5 8" id="KW-0472">Membrane</keyword>
<dbReference type="Proteomes" id="UP000005868">
    <property type="component" value="Chromosome"/>
</dbReference>
<keyword evidence="11" id="KW-1185">Reference proteome</keyword>
<dbReference type="KEGG" id="tli:Tlie_1495"/>
<feature type="transmembrane region" description="Helical" evidence="8">
    <location>
        <begin position="113"/>
        <end position="134"/>
    </location>
</feature>
<dbReference type="STRING" id="580340.Tlie_1495"/>
<dbReference type="HOGENOM" id="CLU_148047_3_0_0"/>
<dbReference type="Gene3D" id="1.20.20.10">
    <property type="entry name" value="F1F0 ATP synthase subunit C"/>
    <property type="match status" value="1"/>
</dbReference>
<reference evidence="10 11" key="2">
    <citation type="journal article" date="2012" name="Stand. Genomic Sci.">
        <title>Genome sequence of the moderately thermophilic, amino-acid-degrading and sulfur-reducing bacterium Thermovirga lienii type strain (Cas60314(T)).</title>
        <authorList>
            <person name="Goker M."/>
            <person name="Saunders E."/>
            <person name="Lapidus A."/>
            <person name="Nolan M."/>
            <person name="Lucas S."/>
            <person name="Hammon N."/>
            <person name="Deshpande S."/>
            <person name="Cheng J.F."/>
            <person name="Han C."/>
            <person name="Tapia R."/>
            <person name="Goodwin L.A."/>
            <person name="Pitluck S."/>
            <person name="Liolios K."/>
            <person name="Mavromatis K."/>
            <person name="Pagani I."/>
            <person name="Ivanova N."/>
            <person name="Mikhailova N."/>
            <person name="Pati A."/>
            <person name="Chen A."/>
            <person name="Palaniappan K."/>
            <person name="Land M."/>
            <person name="Chang Y.J."/>
            <person name="Jeffries C.D."/>
            <person name="Brambilla E.M."/>
            <person name="Rohde M."/>
            <person name="Spring S."/>
            <person name="Detter J.C."/>
            <person name="Woyke T."/>
            <person name="Bristow J."/>
            <person name="Eisen J.A."/>
            <person name="Markowitz V."/>
            <person name="Hugenholtz P."/>
            <person name="Kyrpides N.C."/>
            <person name="Klenk H.P."/>
        </authorList>
    </citation>
    <scope>NUCLEOTIDE SEQUENCE [LARGE SCALE GENOMIC DNA]</scope>
    <source>
        <strain evidence="11">ATCC BAA-1197 / DSM 17291 / Cas60314</strain>
    </source>
</reference>
<evidence type="ECO:0000256" key="7">
    <source>
        <dbReference type="ARBA" id="ARBA00032887"/>
    </source>
</evidence>
<dbReference type="GO" id="GO:0015078">
    <property type="term" value="F:proton transmembrane transporter activity"/>
    <property type="evidence" value="ECO:0007669"/>
    <property type="project" value="InterPro"/>
</dbReference>
<name>G7V7A3_THELD</name>
<gene>
    <name evidence="10" type="ordered locus">Tlie_1495</name>
</gene>
<sequence length="137" mass="13437">MAGFWVLVSVSVATIFSGLFLRKATLEGSRKVILRFVLMGLFASIVLGGTLAVFPEASLAAAGGLSSGAGMGFVGAAVAAGLACIGAGIAVAVVGAAAIGVIGEKPEMLGTTLIYLGLAEGIAIYGVIVALLILGKI</sequence>
<evidence type="ECO:0000256" key="6">
    <source>
        <dbReference type="ARBA" id="ARBA00032200"/>
    </source>
</evidence>
<dbReference type="OrthoDB" id="5771683at2"/>
<feature type="transmembrane region" description="Helical" evidence="8">
    <location>
        <begin position="6"/>
        <end position="21"/>
    </location>
</feature>
<dbReference type="eggNOG" id="COG0636">
    <property type="taxonomic scope" value="Bacteria"/>
</dbReference>
<dbReference type="Pfam" id="PF00137">
    <property type="entry name" value="ATP-synt_C"/>
    <property type="match status" value="1"/>
</dbReference>
<evidence type="ECO:0000313" key="11">
    <source>
        <dbReference type="Proteomes" id="UP000005868"/>
    </source>
</evidence>
<evidence type="ECO:0000256" key="1">
    <source>
        <dbReference type="ARBA" id="ARBA00004141"/>
    </source>
</evidence>
<evidence type="ECO:0000256" key="8">
    <source>
        <dbReference type="SAM" id="Phobius"/>
    </source>
</evidence>
<keyword evidence="3 8" id="KW-0812">Transmembrane</keyword>
<evidence type="ECO:0000313" key="10">
    <source>
        <dbReference type="EMBL" id="AER67219.1"/>
    </source>
</evidence>
<dbReference type="InterPro" id="IPR002379">
    <property type="entry name" value="ATPase_proteolipid_c-like_dom"/>
</dbReference>
<protein>
    <recommendedName>
        <fullName evidence="6">ATP synthase F(0) sector subunit c</fullName>
    </recommendedName>
    <alternativeName>
        <fullName evidence="7">F-type ATPase subunit c</fullName>
    </alternativeName>
</protein>